<dbReference type="SUPFAM" id="SSF46689">
    <property type="entry name" value="Homeodomain-like"/>
    <property type="match status" value="1"/>
</dbReference>
<keyword evidence="5" id="KW-0812">Transmembrane</keyword>
<dbReference type="EMBL" id="JACHXZ010000001">
    <property type="protein sequence ID" value="MBB3167194.1"/>
    <property type="molecule type" value="Genomic_DNA"/>
</dbReference>
<evidence type="ECO:0000259" key="6">
    <source>
        <dbReference type="PROSITE" id="PS01124"/>
    </source>
</evidence>
<dbReference type="RefSeq" id="WP_183907705.1">
    <property type="nucleotide sequence ID" value="NZ_JACHXZ010000001.1"/>
</dbReference>
<evidence type="ECO:0000313" key="7">
    <source>
        <dbReference type="EMBL" id="MBB3167194.1"/>
    </source>
</evidence>
<feature type="transmembrane region" description="Helical" evidence="5">
    <location>
        <begin position="57"/>
        <end position="77"/>
    </location>
</feature>
<protein>
    <submittedName>
        <fullName evidence="7">AraC-like DNA-binding protein</fullName>
    </submittedName>
</protein>
<organism evidence="7 8">
    <name type="scientific">Simiduia aestuariiviva</name>
    <dbReference type="NCBI Taxonomy" id="1510459"/>
    <lineage>
        <taxon>Bacteria</taxon>
        <taxon>Pseudomonadati</taxon>
        <taxon>Pseudomonadota</taxon>
        <taxon>Gammaproteobacteria</taxon>
        <taxon>Cellvibrionales</taxon>
        <taxon>Cellvibrionaceae</taxon>
        <taxon>Simiduia</taxon>
    </lineage>
</organism>
<keyword evidence="5" id="KW-0472">Membrane</keyword>
<dbReference type="InterPro" id="IPR018060">
    <property type="entry name" value="HTH_AraC"/>
</dbReference>
<evidence type="ECO:0000256" key="4">
    <source>
        <dbReference type="SAM" id="MobiDB-lite"/>
    </source>
</evidence>
<feature type="transmembrane region" description="Helical" evidence="5">
    <location>
        <begin position="181"/>
        <end position="202"/>
    </location>
</feature>
<keyword evidence="8" id="KW-1185">Reference proteome</keyword>
<dbReference type="Proteomes" id="UP000559987">
    <property type="component" value="Unassembled WGS sequence"/>
</dbReference>
<sequence length="355" mass="39541">MSFSLLPVNLIQIVSLAWCLLGIAIVWPQRRLRAMGLLLGLQALLHLFNLSEELALWRGPLVTPALMLGFGPALYFFTRQVVGASTMPPRQWALHGAPVLLALPFTAWPQWVLVAASLSQLLYTLSALSLLRRYHQQSREQRSDADEQALYWLRNVLCFWIVMEVQDHVRLHLQGQLPLGILLPWYTLNSALYAFMTGYLVLKAVHQPSLFAGISLVQAPAGNPDHPPDTADAAPIFDAIDTHLRSHGCFRQPRLSLRDVAEQLGLQEKLVSWAINAGAGQSFCDYINGLRVQAVCEHLHAAREPVSSLLQLGLAQGFNSKTSFNTAFKKVTGCTPSQYQRRPATGVRNPDCERH</sequence>
<evidence type="ECO:0000313" key="8">
    <source>
        <dbReference type="Proteomes" id="UP000559987"/>
    </source>
</evidence>
<accession>A0A839UGL8</accession>
<dbReference type="InterPro" id="IPR009057">
    <property type="entry name" value="Homeodomain-like_sf"/>
</dbReference>
<name>A0A839UGL8_9GAMM</name>
<evidence type="ECO:0000256" key="1">
    <source>
        <dbReference type="ARBA" id="ARBA00023015"/>
    </source>
</evidence>
<dbReference type="AlphaFoldDB" id="A0A839UGL8"/>
<feature type="region of interest" description="Disordered" evidence="4">
    <location>
        <begin position="336"/>
        <end position="355"/>
    </location>
</feature>
<keyword evidence="2 7" id="KW-0238">DNA-binding</keyword>
<dbReference type="PANTHER" id="PTHR43280:SF29">
    <property type="entry name" value="ARAC-FAMILY TRANSCRIPTIONAL REGULATOR"/>
    <property type="match status" value="1"/>
</dbReference>
<proteinExistence type="predicted"/>
<dbReference type="GO" id="GO:0043565">
    <property type="term" value="F:sequence-specific DNA binding"/>
    <property type="evidence" value="ECO:0007669"/>
    <property type="project" value="InterPro"/>
</dbReference>
<evidence type="ECO:0000256" key="3">
    <source>
        <dbReference type="ARBA" id="ARBA00023163"/>
    </source>
</evidence>
<dbReference type="Pfam" id="PF12833">
    <property type="entry name" value="HTH_18"/>
    <property type="match status" value="1"/>
</dbReference>
<reference evidence="7 8" key="1">
    <citation type="submission" date="2020-08" db="EMBL/GenBank/DDBJ databases">
        <title>Genomic Encyclopedia of Type Strains, Phase III (KMG-III): the genomes of soil and plant-associated and newly described type strains.</title>
        <authorList>
            <person name="Whitman W."/>
        </authorList>
    </citation>
    <scope>NUCLEOTIDE SEQUENCE [LARGE SCALE GENOMIC DNA]</scope>
    <source>
        <strain evidence="7 8">CECT 8571</strain>
    </source>
</reference>
<gene>
    <name evidence="7" type="ORF">FHS30_000370</name>
</gene>
<feature type="domain" description="HTH araC/xylS-type" evidence="6">
    <location>
        <begin position="234"/>
        <end position="342"/>
    </location>
</feature>
<keyword evidence="5" id="KW-1133">Transmembrane helix</keyword>
<feature type="transmembrane region" description="Helical" evidence="5">
    <location>
        <begin position="6"/>
        <end position="27"/>
    </location>
</feature>
<dbReference type="InterPro" id="IPR018062">
    <property type="entry name" value="HTH_AraC-typ_CS"/>
</dbReference>
<dbReference type="Gene3D" id="1.10.10.60">
    <property type="entry name" value="Homeodomain-like"/>
    <property type="match status" value="1"/>
</dbReference>
<dbReference type="PANTHER" id="PTHR43280">
    <property type="entry name" value="ARAC-FAMILY TRANSCRIPTIONAL REGULATOR"/>
    <property type="match status" value="1"/>
</dbReference>
<comment type="caution">
    <text evidence="7">The sequence shown here is derived from an EMBL/GenBank/DDBJ whole genome shotgun (WGS) entry which is preliminary data.</text>
</comment>
<keyword evidence="3" id="KW-0804">Transcription</keyword>
<keyword evidence="1" id="KW-0805">Transcription regulation</keyword>
<dbReference type="SMART" id="SM00342">
    <property type="entry name" value="HTH_ARAC"/>
    <property type="match status" value="1"/>
</dbReference>
<dbReference type="PROSITE" id="PS00041">
    <property type="entry name" value="HTH_ARAC_FAMILY_1"/>
    <property type="match status" value="1"/>
</dbReference>
<evidence type="ECO:0000256" key="2">
    <source>
        <dbReference type="ARBA" id="ARBA00023125"/>
    </source>
</evidence>
<evidence type="ECO:0000256" key="5">
    <source>
        <dbReference type="SAM" id="Phobius"/>
    </source>
</evidence>
<dbReference type="PROSITE" id="PS01124">
    <property type="entry name" value="HTH_ARAC_FAMILY_2"/>
    <property type="match status" value="1"/>
</dbReference>
<dbReference type="GO" id="GO:0003700">
    <property type="term" value="F:DNA-binding transcription factor activity"/>
    <property type="evidence" value="ECO:0007669"/>
    <property type="project" value="InterPro"/>
</dbReference>